<gene>
    <name evidence="2" type="ORF">BLA60_08805</name>
</gene>
<dbReference type="InterPro" id="IPR043138">
    <property type="entry name" value="GGT_lsub"/>
</dbReference>
<proteinExistence type="predicted"/>
<dbReference type="Pfam" id="PF01019">
    <property type="entry name" value="G_glu_transpept"/>
    <property type="match status" value="1"/>
</dbReference>
<evidence type="ECO:0008006" key="4">
    <source>
        <dbReference type="Google" id="ProtNLM"/>
    </source>
</evidence>
<organism evidence="2 3">
    <name type="scientific">Actinophytocola xinjiangensis</name>
    <dbReference type="NCBI Taxonomy" id="485602"/>
    <lineage>
        <taxon>Bacteria</taxon>
        <taxon>Bacillati</taxon>
        <taxon>Actinomycetota</taxon>
        <taxon>Actinomycetes</taxon>
        <taxon>Pseudonocardiales</taxon>
        <taxon>Pseudonocardiaceae</taxon>
    </lineage>
</organism>
<protein>
    <recommendedName>
        <fullName evidence="4">Gamma-glutamyltranspeptidase/glutathione hydrolase</fullName>
    </recommendedName>
</protein>
<dbReference type="Proteomes" id="UP000185696">
    <property type="component" value="Unassembled WGS sequence"/>
</dbReference>
<dbReference type="PANTHER" id="PTHR43881">
    <property type="entry name" value="GAMMA-GLUTAMYLTRANSPEPTIDASE (AFU_ORTHOLOGUE AFUA_4G13580)"/>
    <property type="match status" value="1"/>
</dbReference>
<dbReference type="SUPFAM" id="SSF56235">
    <property type="entry name" value="N-terminal nucleophile aminohydrolases (Ntn hydrolases)"/>
    <property type="match status" value="1"/>
</dbReference>
<dbReference type="InterPro" id="IPR029055">
    <property type="entry name" value="Ntn_hydrolases_N"/>
</dbReference>
<feature type="region of interest" description="Disordered" evidence="1">
    <location>
        <begin position="357"/>
        <end position="388"/>
    </location>
</feature>
<name>A0A7Z0WP41_9PSEU</name>
<comment type="caution">
    <text evidence="2">The sequence shown here is derived from an EMBL/GenBank/DDBJ whole genome shotgun (WGS) entry which is preliminary data.</text>
</comment>
<dbReference type="OrthoDB" id="9781342at2"/>
<evidence type="ECO:0000313" key="3">
    <source>
        <dbReference type="Proteomes" id="UP000185696"/>
    </source>
</evidence>
<dbReference type="InterPro" id="IPR043137">
    <property type="entry name" value="GGT_ssub_C"/>
</dbReference>
<accession>A0A7Z0WP41</accession>
<evidence type="ECO:0000256" key="1">
    <source>
        <dbReference type="SAM" id="MobiDB-lite"/>
    </source>
</evidence>
<dbReference type="PRINTS" id="PR01210">
    <property type="entry name" value="GGTRANSPTASE"/>
</dbReference>
<dbReference type="Gene3D" id="3.60.20.40">
    <property type="match status" value="1"/>
</dbReference>
<dbReference type="AlphaFoldDB" id="A0A7Z0WP41"/>
<dbReference type="RefSeq" id="WP_075132297.1">
    <property type="nucleotide sequence ID" value="NZ_MSIF01000003.1"/>
</dbReference>
<dbReference type="PANTHER" id="PTHR43881:SF1">
    <property type="entry name" value="GAMMA-GLUTAMYLTRANSPEPTIDASE (AFU_ORTHOLOGUE AFUA_4G13580)"/>
    <property type="match status" value="1"/>
</dbReference>
<reference evidence="2 3" key="1">
    <citation type="submission" date="2016-12" db="EMBL/GenBank/DDBJ databases">
        <title>The draft genome sequence of Actinophytocola xinjiangensis.</title>
        <authorList>
            <person name="Wang W."/>
            <person name="Yuan L."/>
        </authorList>
    </citation>
    <scope>NUCLEOTIDE SEQUENCE [LARGE SCALE GENOMIC DNA]</scope>
    <source>
        <strain evidence="2 3">CGMCC 4.4663</strain>
    </source>
</reference>
<keyword evidence="3" id="KW-1185">Reference proteome</keyword>
<evidence type="ECO:0000313" key="2">
    <source>
        <dbReference type="EMBL" id="OLF12108.1"/>
    </source>
</evidence>
<dbReference type="Gene3D" id="1.10.246.130">
    <property type="match status" value="1"/>
</dbReference>
<dbReference type="InterPro" id="IPR052896">
    <property type="entry name" value="GGT-like_enzyme"/>
</dbReference>
<dbReference type="EMBL" id="MSIF01000003">
    <property type="protein sequence ID" value="OLF12108.1"/>
    <property type="molecule type" value="Genomic_DNA"/>
</dbReference>
<sequence length="580" mass="61017">MSDKWVPRTSRPVIMGSRYMVSTGHYLASLAATRILDAGGNAVDAGVAAGLCLNVVQPDLTNIGGVAPICLYQADTGRVATISGLGHWPAGTDLDYFTRTGHIPVGLPRSVVPAAMGAWLTALERFGTMSLRAVAAPAVELAAEGFPVHAVMHDTMSEPKAVANLRRWPGNASVFLDAHGDPLPVGARCVQTDLAATLTRLGDADATGTTREAGIAAARDRFYRGDIAAELVRFSREGGGWLSEQDLAGFEPEVEDALSVDYRGARVYGCGPWCQGPVVLQTLGILAGYDLAALPLGGTDYYHVILEALKAAFADRDRYYGDPRFVPVPVEGLLSPEYAATRRAGIDLGAASPGMPAPGDAWAFNGTPEPEPSQWRFPTPAGGPSQPDTSYLCVVDSAGNAFSATPSDGVTGTPIVPGLGFIISSRGVQSWIDQRHPASIRPGKRPRLTPNPGLVVKPGEFVMPYGTPGADVQPQAMVQFLVAHLDHGLDPQAAVEVPRAATYSYPGTHDPHPYHAGLVRLEGRAGREVAAGLVAKGHRVESWPELTGVAGSVGAIRAEVDGRGYFGAADPRRVAYALGW</sequence>